<evidence type="ECO:0000313" key="3">
    <source>
        <dbReference type="Proteomes" id="UP000482960"/>
    </source>
</evidence>
<sequence>MVIPALVLAVAACGSEKGSDIPSANGGGATPTATASLSSKEREERTLKYVQCMREQGIDMPDPGAGGGMEFTDATAEKMKAASEACRQYMPAEGELQQQVSAEDLEQMRKLAQCMREKGIDKFPDPGPDGLSLAGTGLDPQDATFKAAEEACKDLRPKRPGSGS</sequence>
<dbReference type="AlphaFoldDB" id="A0A6V8KNE4"/>
<gene>
    <name evidence="2" type="ORF">Prum_003250</name>
</gene>
<proteinExistence type="predicted"/>
<dbReference type="EMBL" id="BLPG01000001">
    <property type="protein sequence ID" value="GFJ86683.1"/>
    <property type="molecule type" value="Genomic_DNA"/>
</dbReference>
<evidence type="ECO:0000256" key="1">
    <source>
        <dbReference type="SAM" id="MobiDB-lite"/>
    </source>
</evidence>
<reference evidence="2 3" key="1">
    <citation type="submission" date="2020-03" db="EMBL/GenBank/DDBJ databases">
        <title>Whole genome shotgun sequence of Phytohabitans rumicis NBRC 108638.</title>
        <authorList>
            <person name="Komaki H."/>
            <person name="Tamura T."/>
        </authorList>
    </citation>
    <scope>NUCLEOTIDE SEQUENCE [LARGE SCALE GENOMIC DNA]</scope>
    <source>
        <strain evidence="2 3">NBRC 108638</strain>
    </source>
</reference>
<feature type="region of interest" description="Disordered" evidence="1">
    <location>
        <begin position="18"/>
        <end position="44"/>
    </location>
</feature>
<name>A0A6V8KNE4_9ACTN</name>
<evidence type="ECO:0000313" key="2">
    <source>
        <dbReference type="EMBL" id="GFJ86683.1"/>
    </source>
</evidence>
<dbReference type="Proteomes" id="UP000482960">
    <property type="component" value="Unassembled WGS sequence"/>
</dbReference>
<protein>
    <submittedName>
        <fullName evidence="2">Uncharacterized protein</fullName>
    </submittedName>
</protein>
<keyword evidence="3" id="KW-1185">Reference proteome</keyword>
<reference evidence="2 3" key="2">
    <citation type="submission" date="2020-03" db="EMBL/GenBank/DDBJ databases">
        <authorList>
            <person name="Ichikawa N."/>
            <person name="Kimura A."/>
            <person name="Kitahashi Y."/>
            <person name="Uohara A."/>
        </authorList>
    </citation>
    <scope>NUCLEOTIDE SEQUENCE [LARGE SCALE GENOMIC DNA]</scope>
    <source>
        <strain evidence="2 3">NBRC 108638</strain>
    </source>
</reference>
<organism evidence="2 3">
    <name type="scientific">Phytohabitans rumicis</name>
    <dbReference type="NCBI Taxonomy" id="1076125"/>
    <lineage>
        <taxon>Bacteria</taxon>
        <taxon>Bacillati</taxon>
        <taxon>Actinomycetota</taxon>
        <taxon>Actinomycetes</taxon>
        <taxon>Micromonosporales</taxon>
        <taxon>Micromonosporaceae</taxon>
    </lineage>
</organism>
<comment type="caution">
    <text evidence="2">The sequence shown here is derived from an EMBL/GenBank/DDBJ whole genome shotgun (WGS) entry which is preliminary data.</text>
</comment>
<accession>A0A6V8KNE4</accession>